<dbReference type="EMBL" id="CAKKLH010000168">
    <property type="protein sequence ID" value="CAH0105056.1"/>
    <property type="molecule type" value="Genomic_DNA"/>
</dbReference>
<name>A0A8J2WI11_9CRUS</name>
<proteinExistence type="predicted"/>
<dbReference type="GO" id="GO:0009888">
    <property type="term" value="P:tissue development"/>
    <property type="evidence" value="ECO:0007669"/>
    <property type="project" value="TreeGrafter"/>
</dbReference>
<dbReference type="Pfam" id="PF00055">
    <property type="entry name" value="Laminin_N"/>
    <property type="match status" value="1"/>
</dbReference>
<evidence type="ECO:0000259" key="11">
    <source>
        <dbReference type="PROSITE" id="PS50027"/>
    </source>
</evidence>
<dbReference type="Pfam" id="PF00052">
    <property type="entry name" value="Laminin_B"/>
    <property type="match status" value="1"/>
</dbReference>
<keyword evidence="5 7" id="KW-0424">Laminin EGF-like domain</keyword>
<evidence type="ECO:0000256" key="10">
    <source>
        <dbReference type="SAM" id="SignalP"/>
    </source>
</evidence>
<feature type="domain" description="Laminin EGF-like" evidence="11">
    <location>
        <begin position="839"/>
        <end position="893"/>
    </location>
</feature>
<organism evidence="14 15">
    <name type="scientific">Daphnia galeata</name>
    <dbReference type="NCBI Taxonomy" id="27404"/>
    <lineage>
        <taxon>Eukaryota</taxon>
        <taxon>Metazoa</taxon>
        <taxon>Ecdysozoa</taxon>
        <taxon>Arthropoda</taxon>
        <taxon>Crustacea</taxon>
        <taxon>Branchiopoda</taxon>
        <taxon>Diplostraca</taxon>
        <taxon>Cladocera</taxon>
        <taxon>Anomopoda</taxon>
        <taxon>Daphniidae</taxon>
        <taxon>Daphnia</taxon>
    </lineage>
</organism>
<feature type="disulfide bond" evidence="7">
    <location>
        <begin position="996"/>
        <end position="1008"/>
    </location>
</feature>
<evidence type="ECO:0000313" key="14">
    <source>
        <dbReference type="EMBL" id="CAH0105056.1"/>
    </source>
</evidence>
<comment type="caution">
    <text evidence="14">The sequence shown here is derived from an EMBL/GenBank/DDBJ whole genome shotgun (WGS) entry which is preliminary data.</text>
</comment>
<dbReference type="PANTHER" id="PTHR10574">
    <property type="entry name" value="NETRIN/LAMININ-RELATED"/>
    <property type="match status" value="1"/>
</dbReference>
<evidence type="ECO:0000256" key="6">
    <source>
        <dbReference type="ARBA" id="ARBA00065619"/>
    </source>
</evidence>
<dbReference type="FunFam" id="2.10.25.10:FF:000758">
    <property type="entry name" value="Laminin subunit gamma 1"/>
    <property type="match status" value="1"/>
</dbReference>
<feature type="domain" description="Laminin EGF-like" evidence="11">
    <location>
        <begin position="405"/>
        <end position="451"/>
    </location>
</feature>
<dbReference type="OrthoDB" id="430826at2759"/>
<dbReference type="Pfam" id="PF24973">
    <property type="entry name" value="EGF_LMN_ATRN"/>
    <property type="match status" value="1"/>
</dbReference>
<sequence length="1630" mass="178526">MTMSVVSLLSSCLALLVISQTVTGQSQLIGSDDGTNQQSGNRCIDDEQNPQRCIPDFVNAAFNGRVEATNTCGLYGPSEFCTQTGAKGPEKSCDICDARVSHLAHPADYLTDFNNNDNITWWQSDTMLEGIQYPTQVNLTLNLRKAFDITYIRVKFQSPRPESFALYKRTSEDGPWLPYQFYSATCRDTYGLPDSNFVRRDDEKRALCTSEFSDISPLTGGNVAFSTLEGRPSAYNFDESKELQDFVTATDIRITLDRLNTFGDEVFGDPKVLKSYFYAISDFAVGGRCKCNGHASECVSSSSEDGSYSNLVCRCEHNTAGRDCQECLPFYNDRPWARATADDANECLPCNCNGFSSRCYFDQALFDSTGHGGHCLDCTANRDGPNCERCREQFYQREDNYCVPCNCDETGSRSLQCNREGKCSCKPGVTGDKCDRCEENFYDFGPQGCRPCGCNVAGSLGGQPRCDSDTGSCSCKDHVEGQRCDRSKPGYFNLDAENLFGATPCFCYGHSSVCRSATGYARGLIESVFARSDEKWTALEQPGNRPITLAYNSLLGNIGVSAPGRDAVVFSAPERYLNDQRASYNQQLHFTLRTNEAGARASIDDVVLEGSGLTISQPIFGQGNQLPSASNQIYSFRLHEHPDYGWNPRLSSRDFISVLANLTAIRIRGTYTLRGAGYLDDVKLETARRGGSGSPANWIERCNCPDGYVGQYCESCAPGFRHEPANGGPFARCVPCNCNGHADICDAESGRCICQHNTAGDNCERCARGFYGNALQGSPIDCKPCPCPNGGACIELADETVVCLECPVGYAGPRCELCSDGYFGDPEGRFGARRPCQPCDCNGNVDPNAVGNCNRTTGECLKCIYNTAGYRCDSCLAGFFGDALALNKGDCRPCQCFRRGTLQLPSGTLQCDQVSGQCECKPNVAGNNCDRCLDGFFDLESGNGCQTCNCDPVGSLNTTCNVRNGQCFCRPGVVGLRCDSCAPNQFGFSYDGCKPCECDTIGSLSLQCDDPDGQCRCRDNVEGRRCDRCKENKHDREAGCKDCPPCYNLVQEAVDQHRAKMADLATILERIISNPTIIADLDFDRKLAEVQDRVDQLWVDAKMQSGGDKSISIQLEELKNRLKQVQQMTGEIEMRTQSSRRATAAGVGNLTVAEAAVERARESLKSAQRYLETEGSDALQRAIQRSEKFGQQSERMSQIARDARQAADQLDDAASLIESTAQEALNTSSSAYQLAREAVDQQKNTTEEIGGLRRELTITEQTLARTQAMAKEALTNAQSAYTEALSLLGDAYSLVVPNVEWQFMKRQAAQYSEESRQIKKDADLLTAENANMLDDVSDQIIGAGDVLAKGVAQQQIADELLADADVALGRSQEAVSLGDKTLAEAQKTLETLEGFDSLVQESKEKARDALGQAGEITNLIEQAEERTREAQNALAGAESDARVARDSAKQAQEHAEQASKDAVTIRQGASETRDKAGQLKDTAESLTASVADTANRMRTLESEAAEDQGLAKEALEKANQAKSISADSTVKVREAISSVNEILISLNNMGNIDTAALDELERKLIIAERDFIESDIERRIEEMRTARVTQNQWVRDYEEELARLRLEVDNVEAIKEALPDGCWKRLKLEP</sequence>
<feature type="disulfide bond" evidence="7">
    <location>
        <begin position="1017"/>
        <end position="1026"/>
    </location>
</feature>
<dbReference type="InterPro" id="IPR008211">
    <property type="entry name" value="Laminin_N"/>
</dbReference>
<dbReference type="InterPro" id="IPR050440">
    <property type="entry name" value="Laminin/Netrin_ECM"/>
</dbReference>
<feature type="coiled-coil region" evidence="8">
    <location>
        <begin position="1108"/>
        <end position="1135"/>
    </location>
</feature>
<feature type="domain" description="Laminin EGF-like" evidence="11">
    <location>
        <begin position="452"/>
        <end position="504"/>
    </location>
</feature>
<dbReference type="SUPFAM" id="SSF57196">
    <property type="entry name" value="EGF/Laminin"/>
    <property type="match status" value="10"/>
</dbReference>
<dbReference type="PROSITE" id="PS51117">
    <property type="entry name" value="LAMININ_NTER"/>
    <property type="match status" value="1"/>
</dbReference>
<evidence type="ECO:0000256" key="1">
    <source>
        <dbReference type="ARBA" id="ARBA00022729"/>
    </source>
</evidence>
<evidence type="ECO:0000256" key="7">
    <source>
        <dbReference type="PROSITE-ProRule" id="PRU00460"/>
    </source>
</evidence>
<gene>
    <name evidence="14" type="ORF">DGAL_LOCUS8012</name>
</gene>
<dbReference type="FunFam" id="2.10.25.10:FF:000051">
    <property type="entry name" value="Laminin subunit alpha 4"/>
    <property type="match status" value="1"/>
</dbReference>
<dbReference type="SMART" id="SM00281">
    <property type="entry name" value="LamB"/>
    <property type="match status" value="1"/>
</dbReference>
<feature type="domain" description="Laminin IV type A" evidence="12">
    <location>
        <begin position="531"/>
        <end position="701"/>
    </location>
</feature>
<feature type="disulfide bond" evidence="7">
    <location>
        <begin position="920"/>
        <end position="929"/>
    </location>
</feature>
<feature type="disulfide bond" evidence="7">
    <location>
        <begin position="425"/>
        <end position="434"/>
    </location>
</feature>
<feature type="domain" description="Laminin EGF-like" evidence="11">
    <location>
        <begin position="996"/>
        <end position="1042"/>
    </location>
</feature>
<accession>A0A8J2WI11</accession>
<comment type="caution">
    <text evidence="7">Lacks conserved residue(s) required for the propagation of feature annotation.</text>
</comment>
<feature type="chain" id="PRO_5035266709" description="Laminin subunit gamma-1" evidence="10">
    <location>
        <begin position="25"/>
        <end position="1630"/>
    </location>
</feature>
<keyword evidence="8" id="KW-0175">Coiled coil</keyword>
<keyword evidence="1 10" id="KW-0732">Signal</keyword>
<dbReference type="FunFam" id="2.10.25.10:FF:000193">
    <property type="entry name" value="Laminin subunit gamma 1"/>
    <property type="match status" value="1"/>
</dbReference>
<dbReference type="PANTHER" id="PTHR10574:SF435">
    <property type="entry name" value="LAMININ SUBUNIT GAMMA-1"/>
    <property type="match status" value="1"/>
</dbReference>
<dbReference type="PROSITE" id="PS01248">
    <property type="entry name" value="EGF_LAM_1"/>
    <property type="match status" value="4"/>
</dbReference>
<keyword evidence="4" id="KW-0325">Glycoprotein</keyword>
<evidence type="ECO:0000256" key="8">
    <source>
        <dbReference type="SAM" id="Coils"/>
    </source>
</evidence>
<dbReference type="Pfam" id="PF00053">
    <property type="entry name" value="EGF_laminin"/>
    <property type="match status" value="10"/>
</dbReference>
<keyword evidence="3 7" id="KW-1015">Disulfide bond</keyword>
<feature type="region of interest" description="Disordered" evidence="9">
    <location>
        <begin position="1428"/>
        <end position="1487"/>
    </location>
</feature>
<feature type="compositionally biased region" description="Basic and acidic residues" evidence="9">
    <location>
        <begin position="1439"/>
        <end position="1459"/>
    </location>
</feature>
<dbReference type="Gene3D" id="2.60.120.260">
    <property type="entry name" value="Galactose-binding domain-like"/>
    <property type="match status" value="1"/>
</dbReference>
<feature type="domain" description="Laminin EGF-like" evidence="11">
    <location>
        <begin position="894"/>
        <end position="947"/>
    </location>
</feature>
<feature type="disulfide bond" evidence="7">
    <location>
        <begin position="950"/>
        <end position="967"/>
    </location>
</feature>
<dbReference type="Gene3D" id="2.10.25.10">
    <property type="entry name" value="Laminin"/>
    <property type="match status" value="10"/>
</dbReference>
<dbReference type="CDD" id="cd00055">
    <property type="entry name" value="EGF_Lam"/>
    <property type="match status" value="8"/>
</dbReference>
<dbReference type="SMART" id="SM00181">
    <property type="entry name" value="EGF"/>
    <property type="match status" value="5"/>
</dbReference>
<dbReference type="InterPro" id="IPR002049">
    <property type="entry name" value="LE_dom"/>
</dbReference>
<evidence type="ECO:0000256" key="2">
    <source>
        <dbReference type="ARBA" id="ARBA00022737"/>
    </source>
</evidence>
<dbReference type="FunFam" id="2.60.120.260:FF:000018">
    <property type="entry name" value="Laminin subunit gamma 1"/>
    <property type="match status" value="1"/>
</dbReference>
<feature type="disulfide bond" evidence="7">
    <location>
        <begin position="405"/>
        <end position="417"/>
    </location>
</feature>
<dbReference type="InterPro" id="IPR000742">
    <property type="entry name" value="EGF"/>
</dbReference>
<reference evidence="14" key="1">
    <citation type="submission" date="2021-11" db="EMBL/GenBank/DDBJ databases">
        <authorList>
            <person name="Schell T."/>
        </authorList>
    </citation>
    <scope>NUCLEOTIDE SEQUENCE</scope>
    <source>
        <strain evidence="14">M5</strain>
    </source>
</reference>
<feature type="compositionally biased region" description="Basic and acidic residues" evidence="9">
    <location>
        <begin position="1471"/>
        <end position="1483"/>
    </location>
</feature>
<protein>
    <recommendedName>
        <fullName evidence="16">Laminin subunit gamma-1</fullName>
    </recommendedName>
</protein>
<feature type="disulfide bond" evidence="7">
    <location>
        <begin position="948"/>
        <end position="960"/>
    </location>
</feature>
<comment type="subunit">
    <text evidence="6">Laminin is a complex glycoprotein, consisting of three different polypeptide chains (alpha, beta, gamma), which are bound to each other by disulfide bonds into a cross-shaped molecule comprising one long and three short arms with globules at each end.</text>
</comment>
<evidence type="ECO:0000313" key="15">
    <source>
        <dbReference type="Proteomes" id="UP000789390"/>
    </source>
</evidence>
<evidence type="ECO:0000256" key="3">
    <source>
        <dbReference type="ARBA" id="ARBA00023157"/>
    </source>
</evidence>
<evidence type="ECO:0008006" key="16">
    <source>
        <dbReference type="Google" id="ProtNLM"/>
    </source>
</evidence>
<evidence type="ECO:0000256" key="9">
    <source>
        <dbReference type="SAM" id="MobiDB-lite"/>
    </source>
</evidence>
<keyword evidence="2" id="KW-0677">Repeat</keyword>
<dbReference type="PROSITE" id="PS51115">
    <property type="entry name" value="LAMININ_IVA"/>
    <property type="match status" value="1"/>
</dbReference>
<dbReference type="FunFam" id="2.10.25.10:FF:000067">
    <property type="entry name" value="Laminin subunit gamma 1"/>
    <property type="match status" value="2"/>
</dbReference>
<feature type="disulfide bond" evidence="7">
    <location>
        <begin position="475"/>
        <end position="484"/>
    </location>
</feature>
<feature type="disulfide bond" evidence="7">
    <location>
        <begin position="998"/>
        <end position="1015"/>
    </location>
</feature>
<dbReference type="SMART" id="SM00180">
    <property type="entry name" value="EGF_Lam"/>
    <property type="match status" value="11"/>
</dbReference>
<evidence type="ECO:0000259" key="12">
    <source>
        <dbReference type="PROSITE" id="PS51115"/>
    </source>
</evidence>
<feature type="domain" description="Laminin EGF-like" evidence="11">
    <location>
        <begin position="736"/>
        <end position="784"/>
    </location>
</feature>
<dbReference type="InterPro" id="IPR056863">
    <property type="entry name" value="LMN_ATRN_NET-like_EGF"/>
</dbReference>
<feature type="disulfide bond" evidence="7">
    <location>
        <begin position="969"/>
        <end position="978"/>
    </location>
</feature>
<evidence type="ECO:0000256" key="5">
    <source>
        <dbReference type="ARBA" id="ARBA00023292"/>
    </source>
</evidence>
<dbReference type="FunFam" id="2.10.25.10:FF:000166">
    <property type="entry name" value="laminin subunit gamma-1"/>
    <property type="match status" value="1"/>
</dbReference>
<feature type="domain" description="Laminin N-terminal" evidence="13">
    <location>
        <begin position="49"/>
        <end position="288"/>
    </location>
</feature>
<dbReference type="Proteomes" id="UP000789390">
    <property type="component" value="Unassembled WGS sequence"/>
</dbReference>
<dbReference type="InterPro" id="IPR000034">
    <property type="entry name" value="Laminin_IV"/>
</dbReference>
<evidence type="ECO:0000256" key="4">
    <source>
        <dbReference type="ARBA" id="ARBA00023180"/>
    </source>
</evidence>
<dbReference type="GO" id="GO:0009887">
    <property type="term" value="P:animal organ morphogenesis"/>
    <property type="evidence" value="ECO:0007669"/>
    <property type="project" value="TreeGrafter"/>
</dbReference>
<feature type="domain" description="Laminin EGF-like" evidence="11">
    <location>
        <begin position="948"/>
        <end position="995"/>
    </location>
</feature>
<feature type="disulfide bond" evidence="7">
    <location>
        <begin position="754"/>
        <end position="763"/>
    </location>
</feature>
<keyword evidence="15" id="KW-1185">Reference proteome</keyword>
<feature type="disulfide bond" evidence="7">
    <location>
        <begin position="863"/>
        <end position="872"/>
    </location>
</feature>
<dbReference type="PROSITE" id="PS50027">
    <property type="entry name" value="EGF_LAM_2"/>
    <property type="match status" value="7"/>
</dbReference>
<feature type="signal peptide" evidence="10">
    <location>
        <begin position="1"/>
        <end position="24"/>
    </location>
</feature>
<dbReference type="SMART" id="SM00136">
    <property type="entry name" value="LamNT"/>
    <property type="match status" value="1"/>
</dbReference>
<evidence type="ECO:0000259" key="13">
    <source>
        <dbReference type="PROSITE" id="PS51117"/>
    </source>
</evidence>
<dbReference type="FunFam" id="2.10.25.10:FF:000105">
    <property type="entry name" value="laminin subunit gamma-1"/>
    <property type="match status" value="2"/>
</dbReference>
<dbReference type="PRINTS" id="PR00011">
    <property type="entry name" value="EGFLAMININ"/>
</dbReference>